<dbReference type="EMBL" id="FQUM01000005">
    <property type="protein sequence ID" value="SHF41085.1"/>
    <property type="molecule type" value="Genomic_DNA"/>
</dbReference>
<dbReference type="Proteomes" id="UP000184164">
    <property type="component" value="Unassembled WGS sequence"/>
</dbReference>
<protein>
    <submittedName>
        <fullName evidence="1">Uncharacterized protein</fullName>
    </submittedName>
</protein>
<sequence length="259" mass="30490">MYLITSHNTKGRIMPYRRLPTTDKARLRAMDAALNATEDRDSGKLAFSKSQLFDLKNIKSNFENHLKQYEFDLKTESEKSGQYKFAFEKARLYVSHFIQVLYMNIEREELKEDVLSYYGLSDLDGKIPLLNAEQEVLEWGNRIIDGEQKRMQRGGSPIYNPSIALVKVKVEDFREAAIFQQNLKRNTLRSYEKMQQLRKTTNDFISQLWTEIEENVGDGSPEQKRQRAQEYGLVYVFRRNEKKKLRAQGMQVDLLFEFS</sequence>
<dbReference type="STRING" id="1484053.SAMN05444274_105119"/>
<evidence type="ECO:0000313" key="2">
    <source>
        <dbReference type="Proteomes" id="UP000184164"/>
    </source>
</evidence>
<dbReference type="AlphaFoldDB" id="A0A1M5BFA3"/>
<proteinExistence type="predicted"/>
<accession>A0A1M5BFA3</accession>
<gene>
    <name evidence="1" type="ORF">SAMN05444274_105119</name>
</gene>
<reference evidence="1 2" key="1">
    <citation type="submission" date="2016-11" db="EMBL/GenBank/DDBJ databases">
        <authorList>
            <person name="Jaros S."/>
            <person name="Januszkiewicz K."/>
            <person name="Wedrychowicz H."/>
        </authorList>
    </citation>
    <scope>NUCLEOTIDE SEQUENCE [LARGE SCALE GENOMIC DNA]</scope>
    <source>
        <strain evidence="1 2">DSM 26910</strain>
    </source>
</reference>
<keyword evidence="2" id="KW-1185">Reference proteome</keyword>
<name>A0A1M5BFA3_9BACT</name>
<evidence type="ECO:0000313" key="1">
    <source>
        <dbReference type="EMBL" id="SHF41085.1"/>
    </source>
</evidence>
<organism evidence="1 2">
    <name type="scientific">Mariniphaga anaerophila</name>
    <dbReference type="NCBI Taxonomy" id="1484053"/>
    <lineage>
        <taxon>Bacteria</taxon>
        <taxon>Pseudomonadati</taxon>
        <taxon>Bacteroidota</taxon>
        <taxon>Bacteroidia</taxon>
        <taxon>Marinilabiliales</taxon>
        <taxon>Prolixibacteraceae</taxon>
        <taxon>Mariniphaga</taxon>
    </lineage>
</organism>